<organism evidence="5 6">
    <name type="scientific">Usitatibacter palustris</name>
    <dbReference type="NCBI Taxonomy" id="2732487"/>
    <lineage>
        <taxon>Bacteria</taxon>
        <taxon>Pseudomonadati</taxon>
        <taxon>Pseudomonadota</taxon>
        <taxon>Betaproteobacteria</taxon>
        <taxon>Nitrosomonadales</taxon>
        <taxon>Usitatibacteraceae</taxon>
        <taxon>Usitatibacter</taxon>
    </lineage>
</organism>
<proteinExistence type="predicted"/>
<name>A0A6M4H976_9PROT</name>
<keyword evidence="4 5" id="KW-0560">Oxidoreductase</keyword>
<dbReference type="EMBL" id="CP053073">
    <property type="protein sequence ID" value="QJR15822.1"/>
    <property type="molecule type" value="Genomic_DNA"/>
</dbReference>
<dbReference type="PANTHER" id="PTHR44085:SF2">
    <property type="entry name" value="SEPIAPTERIN REDUCTASE"/>
    <property type="match status" value="1"/>
</dbReference>
<evidence type="ECO:0000256" key="1">
    <source>
        <dbReference type="ARBA" id="ARBA00004496"/>
    </source>
</evidence>
<evidence type="ECO:0000256" key="2">
    <source>
        <dbReference type="ARBA" id="ARBA00022490"/>
    </source>
</evidence>
<gene>
    <name evidence="5" type="primary">yueD</name>
    <name evidence="5" type="ORF">DSM104440_02648</name>
</gene>
<dbReference type="AlphaFoldDB" id="A0A6M4H976"/>
<dbReference type="EC" id="1.1.1.320" evidence="5"/>
<dbReference type="InterPro" id="IPR002347">
    <property type="entry name" value="SDR_fam"/>
</dbReference>
<keyword evidence="3" id="KW-0521">NADP</keyword>
<reference evidence="5 6" key="1">
    <citation type="submission" date="2020-04" db="EMBL/GenBank/DDBJ databases">
        <title>Usitatibacter rugosus gen. nov., sp. nov. and Usitatibacter palustris sp. nov., novel members of Usitatibacteraceae fam. nov. within the order Nitrosomonadales isolated from soil.</title>
        <authorList>
            <person name="Huber K.J."/>
            <person name="Neumann-Schaal M."/>
            <person name="Geppert A."/>
            <person name="Luckner M."/>
            <person name="Wanner G."/>
            <person name="Overmann J."/>
        </authorList>
    </citation>
    <scope>NUCLEOTIDE SEQUENCE [LARGE SCALE GENOMIC DNA]</scope>
    <source>
        <strain evidence="5 6">Swamp67</strain>
    </source>
</reference>
<sequence>MNLYIVTGTTKGLGKALAEGIGASSENELIALSRAPEQPIPAGTQLEVDLASAQAVEEVFDRIEQRIRGKRFAKAVLINNAGVVSPVGPIERADAAELERNLFVNLVAPMLIMRRFLRATEGIALLRRIINISSGAGRKPIAGWAAYCAAKAGLDMASRAVALDFEASHKPVEIVSLAPGVIDTPMQGVVRSATAADFPDIERFKQMKADGTLRPAAEVAADILRLEAAGKLKGEPVADLRQLLS</sequence>
<dbReference type="SUPFAM" id="SSF51735">
    <property type="entry name" value="NAD(P)-binding Rossmann-fold domains"/>
    <property type="match status" value="1"/>
</dbReference>
<dbReference type="InParanoid" id="A0A6M4H976"/>
<evidence type="ECO:0000256" key="4">
    <source>
        <dbReference type="ARBA" id="ARBA00023002"/>
    </source>
</evidence>
<dbReference type="PANTHER" id="PTHR44085">
    <property type="entry name" value="SEPIAPTERIN REDUCTASE"/>
    <property type="match status" value="1"/>
</dbReference>
<dbReference type="RefSeq" id="WP_171163440.1">
    <property type="nucleotide sequence ID" value="NZ_CP053073.1"/>
</dbReference>
<keyword evidence="2" id="KW-0963">Cytoplasm</keyword>
<evidence type="ECO:0000313" key="5">
    <source>
        <dbReference type="EMBL" id="QJR15822.1"/>
    </source>
</evidence>
<dbReference type="GO" id="GO:0005737">
    <property type="term" value="C:cytoplasm"/>
    <property type="evidence" value="ECO:0007669"/>
    <property type="project" value="UniProtKB-SubCell"/>
</dbReference>
<dbReference type="KEGG" id="upl:DSM104440_02648"/>
<dbReference type="InterPro" id="IPR051721">
    <property type="entry name" value="Biopterin_syn/organic_redct"/>
</dbReference>
<dbReference type="Proteomes" id="UP000503096">
    <property type="component" value="Chromosome"/>
</dbReference>
<dbReference type="InterPro" id="IPR036291">
    <property type="entry name" value="NAD(P)-bd_dom_sf"/>
</dbReference>
<evidence type="ECO:0000313" key="6">
    <source>
        <dbReference type="Proteomes" id="UP000503096"/>
    </source>
</evidence>
<protein>
    <submittedName>
        <fullName evidence="5">Benzil reductase ((S)-benzoin forming)</fullName>
        <ecNumber evidence="5">1.1.1.320</ecNumber>
    </submittedName>
</protein>
<evidence type="ECO:0000256" key="3">
    <source>
        <dbReference type="ARBA" id="ARBA00022857"/>
    </source>
</evidence>
<keyword evidence="6" id="KW-1185">Reference proteome</keyword>
<dbReference type="GO" id="GO:0006729">
    <property type="term" value="P:tetrahydrobiopterin biosynthetic process"/>
    <property type="evidence" value="ECO:0007669"/>
    <property type="project" value="TreeGrafter"/>
</dbReference>
<comment type="subcellular location">
    <subcellularLocation>
        <location evidence="1">Cytoplasm</location>
    </subcellularLocation>
</comment>
<accession>A0A6M4H976</accession>
<dbReference type="PRINTS" id="PR00081">
    <property type="entry name" value="GDHRDH"/>
</dbReference>
<dbReference type="Gene3D" id="3.40.50.720">
    <property type="entry name" value="NAD(P)-binding Rossmann-like Domain"/>
    <property type="match status" value="1"/>
</dbReference>
<dbReference type="GO" id="GO:0004757">
    <property type="term" value="F:sepiapterin reductase (NADP+) activity"/>
    <property type="evidence" value="ECO:0007669"/>
    <property type="project" value="TreeGrafter"/>
</dbReference>
<dbReference type="Pfam" id="PF00106">
    <property type="entry name" value="adh_short"/>
    <property type="match status" value="1"/>
</dbReference>